<reference evidence="3" key="1">
    <citation type="journal article" date="2019" name="Int. J. Syst. Evol. Microbiol.">
        <title>The Global Catalogue of Microorganisms (GCM) 10K type strain sequencing project: providing services to taxonomists for standard genome sequencing and annotation.</title>
        <authorList>
            <consortium name="The Broad Institute Genomics Platform"/>
            <consortium name="The Broad Institute Genome Sequencing Center for Infectious Disease"/>
            <person name="Wu L."/>
            <person name="Ma J."/>
        </authorList>
    </citation>
    <scope>NUCLEOTIDE SEQUENCE [LARGE SCALE GENOMIC DNA]</scope>
    <source>
        <strain evidence="3">KCTC 42501</strain>
    </source>
</reference>
<organism evidence="2 3">
    <name type="scientific">Hydrogenophaga luteola</name>
    <dbReference type="NCBI Taxonomy" id="1591122"/>
    <lineage>
        <taxon>Bacteria</taxon>
        <taxon>Pseudomonadati</taxon>
        <taxon>Pseudomonadota</taxon>
        <taxon>Betaproteobacteria</taxon>
        <taxon>Burkholderiales</taxon>
        <taxon>Comamonadaceae</taxon>
        <taxon>Hydrogenophaga</taxon>
    </lineage>
</organism>
<feature type="transmembrane region" description="Helical" evidence="1">
    <location>
        <begin position="474"/>
        <end position="495"/>
    </location>
</feature>
<sequence length="1089" mass="116184">MSQPQDSSLLEKLGLSGTVARAFQANAITPLLALVALLLGLFAVLVTPREEEPQINVTMANVIIPFPGASSADVEKMVAAPAEHVLSQIQGIEHSYSVARPGVAVLTVQFKVGVPRTEALVRLYDVLNANQDWLPEGLGVMTPIVKPKGIDDVPVLAATLWTADAQSAHDLERVAHAVETELKRVPGTREVVTIGGPGRAVHVWLNPNQLRERGVSVQQLHGAIAAANQALPSGSVVNPNPAPGEPGMLSVETGEFLQNEKDVGDIVVGVSGGRPVYLREVARVEAGAQLPQRYVWFTPGAADAAHPGQQGQNHPAVTITVTKKPGENAVDVARGAAERLENLKNTVIPDDVQVSITRDYGQTAADKANKLIQKLIFATASVIVLVGLALGRREAVIVGAAVILTLTATLFASWAWGFTLNRVSLFALIFSIGILVDDAIVVVENIHRHRMLTPDEPLHIIIPRAVDEVGGPTILATFTVIAALLPMAFVSGLMGPYMSPIPINASMGMAISLAIAFTVTPWLALKLTKTGEGHAAHGPGKLTSALQNTFTRILTPFLQSARKRWLLLAGIIAALLLSVGLALVPTSAIGVVLKMLPFDNKSEYQVVVDMPAGTPLESTTAALQNMTAFLAQQPEVANVQGYAGTASPITFNGLVRQYYLRAEAEGGDLQVNLIGAHDRSEKSHAIAQRHRPALEQIAAAHGARVKVVEVPPGPPVMSPIVAEVYGPDQAGRAELAQRVAKAFAGTPDIVGVDTSLKENAPRAFLRIQRQRAESLGIPVQVIAQTVYAALSGADAAWLHDGHAKFAVPVRIQLPREAQVGLDAVLALPLKAANGAMVPLSELVTVERGVIDQPRFTKDLLPVTYVFGDMAGELDSPLYGLFGIRPAMKDAALPNTGELGEYWISQPKDPYRQYAVKWDGEWQITYETFRDMGAAYGVGLILIYLLVVAQFRSYLTPLIIMAPIPLTMIGVMPGHALLQAQFTATSMIGMIALAGIIVRNSILLVDFIELETKRGVPFAQAVVQSAAVRAQPIALTGLAAMMGAFFILDDPIFNGLAIALIFGIAVSTMLTLVVIPVLYYAMYRKKYEAA</sequence>
<dbReference type="PANTHER" id="PTHR32063:SF16">
    <property type="entry name" value="CATION EFFLUX SYSTEM (ACRB_ACRD_ACRF FAMILY)"/>
    <property type="match status" value="1"/>
</dbReference>
<evidence type="ECO:0000313" key="2">
    <source>
        <dbReference type="EMBL" id="MFC3682504.1"/>
    </source>
</evidence>
<dbReference type="InterPro" id="IPR001036">
    <property type="entry name" value="Acrflvin-R"/>
</dbReference>
<gene>
    <name evidence="2" type="ORF">ACFOPI_02795</name>
</gene>
<feature type="transmembrane region" description="Helical" evidence="1">
    <location>
        <begin position="957"/>
        <end position="977"/>
    </location>
</feature>
<evidence type="ECO:0000256" key="1">
    <source>
        <dbReference type="SAM" id="Phobius"/>
    </source>
</evidence>
<dbReference type="Gene3D" id="1.20.1640.10">
    <property type="entry name" value="Multidrug efflux transporter AcrB transmembrane domain"/>
    <property type="match status" value="2"/>
</dbReference>
<dbReference type="SUPFAM" id="SSF82714">
    <property type="entry name" value="Multidrug efflux transporter AcrB TolC docking domain, DN and DC subdomains"/>
    <property type="match status" value="2"/>
</dbReference>
<comment type="caution">
    <text evidence="2">The sequence shown here is derived from an EMBL/GenBank/DDBJ whole genome shotgun (WGS) entry which is preliminary data.</text>
</comment>
<evidence type="ECO:0000313" key="3">
    <source>
        <dbReference type="Proteomes" id="UP001595729"/>
    </source>
</evidence>
<dbReference type="Gene3D" id="3.30.70.1440">
    <property type="entry name" value="Multidrug efflux transporter AcrB pore domain"/>
    <property type="match status" value="1"/>
</dbReference>
<feature type="transmembrane region" description="Helical" evidence="1">
    <location>
        <begin position="27"/>
        <end position="46"/>
    </location>
</feature>
<feature type="transmembrane region" description="Helical" evidence="1">
    <location>
        <begin position="1025"/>
        <end position="1047"/>
    </location>
</feature>
<keyword evidence="1" id="KW-0472">Membrane</keyword>
<feature type="transmembrane region" description="Helical" evidence="1">
    <location>
        <begin position="1053"/>
        <end position="1080"/>
    </location>
</feature>
<dbReference type="Proteomes" id="UP001595729">
    <property type="component" value="Unassembled WGS sequence"/>
</dbReference>
<dbReference type="SUPFAM" id="SSF82693">
    <property type="entry name" value="Multidrug efflux transporter AcrB pore domain, PN1, PN2, PC1 and PC2 subdomains"/>
    <property type="match status" value="3"/>
</dbReference>
<keyword evidence="1" id="KW-0812">Transmembrane</keyword>
<feature type="transmembrane region" description="Helical" evidence="1">
    <location>
        <begin position="397"/>
        <end position="417"/>
    </location>
</feature>
<feature type="transmembrane region" description="Helical" evidence="1">
    <location>
        <begin position="423"/>
        <end position="443"/>
    </location>
</feature>
<dbReference type="Pfam" id="PF00873">
    <property type="entry name" value="ACR_tran"/>
    <property type="match status" value="2"/>
</dbReference>
<feature type="transmembrane region" description="Helical" evidence="1">
    <location>
        <begin position="983"/>
        <end position="1004"/>
    </location>
</feature>
<dbReference type="PRINTS" id="PR00702">
    <property type="entry name" value="ACRIFLAVINRP"/>
</dbReference>
<keyword evidence="1" id="KW-1133">Transmembrane helix</keyword>
<keyword evidence="3" id="KW-1185">Reference proteome</keyword>
<proteinExistence type="predicted"/>
<dbReference type="PANTHER" id="PTHR32063">
    <property type="match status" value="1"/>
</dbReference>
<dbReference type="EMBL" id="JBHRXX010000001">
    <property type="protein sequence ID" value="MFC3682504.1"/>
    <property type="molecule type" value="Genomic_DNA"/>
</dbReference>
<dbReference type="InterPro" id="IPR027463">
    <property type="entry name" value="AcrB_DN_DC_subdom"/>
</dbReference>
<feature type="transmembrane region" description="Helical" evidence="1">
    <location>
        <begin position="565"/>
        <end position="593"/>
    </location>
</feature>
<feature type="transmembrane region" description="Helical" evidence="1">
    <location>
        <begin position="932"/>
        <end position="950"/>
    </location>
</feature>
<dbReference type="RefSeq" id="WP_382170508.1">
    <property type="nucleotide sequence ID" value="NZ_JBHRXX010000001.1"/>
</dbReference>
<name>A0ABV7VZ58_9BURK</name>
<protein>
    <submittedName>
        <fullName evidence="2">Efflux RND transporter permease subunit</fullName>
    </submittedName>
</protein>
<dbReference type="SUPFAM" id="SSF82866">
    <property type="entry name" value="Multidrug efflux transporter AcrB transmembrane domain"/>
    <property type="match status" value="2"/>
</dbReference>
<dbReference type="Gene3D" id="3.30.2090.10">
    <property type="entry name" value="Multidrug efflux transporter AcrB TolC docking domain, DN and DC subdomains"/>
    <property type="match status" value="2"/>
</dbReference>
<dbReference type="Gene3D" id="3.30.70.1320">
    <property type="entry name" value="Multidrug efflux transporter AcrB pore domain like"/>
    <property type="match status" value="1"/>
</dbReference>
<accession>A0ABV7VZ58</accession>
<feature type="transmembrane region" description="Helical" evidence="1">
    <location>
        <begin position="501"/>
        <end position="525"/>
    </location>
</feature>
<dbReference type="Gene3D" id="3.30.70.1430">
    <property type="entry name" value="Multidrug efflux transporter AcrB pore domain"/>
    <property type="match status" value="2"/>
</dbReference>